<dbReference type="Gene3D" id="3.40.50.300">
    <property type="entry name" value="P-loop containing nucleotide triphosphate hydrolases"/>
    <property type="match status" value="2"/>
</dbReference>
<dbReference type="PANTHER" id="PTHR47642:SF5">
    <property type="entry name" value="ATP-DEPENDENT DNA HELICASE"/>
    <property type="match status" value="1"/>
</dbReference>
<dbReference type="GO" id="GO:0006310">
    <property type="term" value="P:DNA recombination"/>
    <property type="evidence" value="ECO:0007669"/>
    <property type="project" value="UniProtKB-UniRule"/>
</dbReference>
<comment type="function">
    <text evidence="10">DNA-dependent ATPase and 5'-3' DNA helicase required for the maintenance of both mitochondrial and nuclear genome stability.</text>
</comment>
<dbReference type="InterPro" id="IPR010285">
    <property type="entry name" value="DNA_helicase_pif1-like_DEAD"/>
</dbReference>
<evidence type="ECO:0000256" key="10">
    <source>
        <dbReference type="HAMAP-Rule" id="MF_03176"/>
    </source>
</evidence>
<organism evidence="12 13">
    <name type="scientific">Rhizoctonia solani</name>
    <dbReference type="NCBI Taxonomy" id="456999"/>
    <lineage>
        <taxon>Eukaryota</taxon>
        <taxon>Fungi</taxon>
        <taxon>Dikarya</taxon>
        <taxon>Basidiomycota</taxon>
        <taxon>Agaricomycotina</taxon>
        <taxon>Agaricomycetes</taxon>
        <taxon>Cantharellales</taxon>
        <taxon>Ceratobasidiaceae</taxon>
        <taxon>Rhizoctonia</taxon>
    </lineage>
</organism>
<evidence type="ECO:0000256" key="3">
    <source>
        <dbReference type="ARBA" id="ARBA00022801"/>
    </source>
</evidence>
<comment type="subunit">
    <text evidence="10">Monomer.</text>
</comment>
<dbReference type="EMBL" id="CYGV01001563">
    <property type="protein sequence ID" value="CUA75518.1"/>
    <property type="molecule type" value="Genomic_DNA"/>
</dbReference>
<feature type="binding site" evidence="10">
    <location>
        <begin position="79"/>
        <end position="86"/>
    </location>
    <ligand>
        <name>ATP</name>
        <dbReference type="ChEBI" id="CHEBI:30616"/>
    </ligand>
</feature>
<dbReference type="PANTHER" id="PTHR47642">
    <property type="entry name" value="ATP-DEPENDENT DNA HELICASE"/>
    <property type="match status" value="1"/>
</dbReference>
<evidence type="ECO:0000256" key="2">
    <source>
        <dbReference type="ARBA" id="ARBA00022763"/>
    </source>
</evidence>
<evidence type="ECO:0000256" key="5">
    <source>
        <dbReference type="ARBA" id="ARBA00022840"/>
    </source>
</evidence>
<dbReference type="InterPro" id="IPR051055">
    <property type="entry name" value="PIF1_helicase"/>
</dbReference>
<evidence type="ECO:0000256" key="1">
    <source>
        <dbReference type="ARBA" id="ARBA00022741"/>
    </source>
</evidence>
<evidence type="ECO:0000256" key="9">
    <source>
        <dbReference type="ARBA" id="ARBA00023242"/>
    </source>
</evidence>
<keyword evidence="3 10" id="KW-0378">Hydrolase</keyword>
<keyword evidence="7 10" id="KW-0234">DNA repair</keyword>
<dbReference type="InterPro" id="IPR048293">
    <property type="entry name" value="PIF1_RRM3_pfh1"/>
</dbReference>
<dbReference type="GO" id="GO:0005524">
    <property type="term" value="F:ATP binding"/>
    <property type="evidence" value="ECO:0007669"/>
    <property type="project" value="UniProtKB-UniRule"/>
</dbReference>
<evidence type="ECO:0000256" key="7">
    <source>
        <dbReference type="ARBA" id="ARBA00023204"/>
    </source>
</evidence>
<comment type="cofactor">
    <cofactor evidence="10">
        <name>Mg(2+)</name>
        <dbReference type="ChEBI" id="CHEBI:18420"/>
    </cofactor>
</comment>
<keyword evidence="5 10" id="KW-0067">ATP-binding</keyword>
<keyword evidence="13" id="KW-1185">Reference proteome</keyword>
<evidence type="ECO:0000256" key="6">
    <source>
        <dbReference type="ARBA" id="ARBA00023125"/>
    </source>
</evidence>
<comment type="caution">
    <text evidence="10">Lacks conserved residue(s) required for the propagation of feature annotation.</text>
</comment>
<dbReference type="AlphaFoldDB" id="A0A0K6GA87"/>
<dbReference type="GO" id="GO:0000723">
    <property type="term" value="P:telomere maintenance"/>
    <property type="evidence" value="ECO:0007669"/>
    <property type="project" value="InterPro"/>
</dbReference>
<dbReference type="GO" id="GO:0043139">
    <property type="term" value="F:5'-3' DNA helicase activity"/>
    <property type="evidence" value="ECO:0007669"/>
    <property type="project" value="UniProtKB-UniRule"/>
</dbReference>
<keyword evidence="6 10" id="KW-0238">DNA-binding</keyword>
<reference evidence="12 13" key="1">
    <citation type="submission" date="2015-07" db="EMBL/GenBank/DDBJ databases">
        <authorList>
            <person name="Noorani M."/>
        </authorList>
    </citation>
    <scope>NUCLEOTIDE SEQUENCE [LARGE SCALE GENOMIC DNA]</scope>
    <source>
        <strain evidence="12">BBA 69670</strain>
    </source>
</reference>
<comment type="similarity">
    <text evidence="10">Belongs to the helicase family. PIF1 subfamily.</text>
</comment>
<gene>
    <name evidence="10" type="primary">PIF1</name>
    <name evidence="12" type="ORF">RSOLAG22IIIB_11801</name>
</gene>
<keyword evidence="10" id="KW-0233">DNA recombination</keyword>
<name>A0A0K6GA87_9AGAM</name>
<keyword evidence="2 10" id="KW-0227">DNA damage</keyword>
<keyword evidence="10" id="KW-0496">Mitochondrion</keyword>
<dbReference type="InterPro" id="IPR027417">
    <property type="entry name" value="P-loop_NTPase"/>
</dbReference>
<dbReference type="CDD" id="cd18037">
    <property type="entry name" value="DEXSc_Pif1_like"/>
    <property type="match status" value="1"/>
</dbReference>
<dbReference type="GO" id="GO:0003677">
    <property type="term" value="F:DNA binding"/>
    <property type="evidence" value="ECO:0007669"/>
    <property type="project" value="UniProtKB-KW"/>
</dbReference>
<feature type="domain" description="DNA helicase Pif1-like DEAD-box helicase" evidence="11">
    <location>
        <begin position="57"/>
        <end position="264"/>
    </location>
</feature>
<evidence type="ECO:0000313" key="13">
    <source>
        <dbReference type="Proteomes" id="UP000044841"/>
    </source>
</evidence>
<dbReference type="EC" id="5.6.2.3" evidence="10"/>
<dbReference type="SUPFAM" id="SSF52540">
    <property type="entry name" value="P-loop containing nucleoside triphosphate hydrolases"/>
    <property type="match status" value="2"/>
</dbReference>
<comment type="subcellular location">
    <subcellularLocation>
        <location evidence="10">Nucleus</location>
    </subcellularLocation>
    <subcellularLocation>
        <location evidence="10">Mitochondrion</location>
    </subcellularLocation>
</comment>
<proteinExistence type="inferred from homology"/>
<dbReference type="CDD" id="cd18809">
    <property type="entry name" value="SF1_C_RecD"/>
    <property type="match status" value="1"/>
</dbReference>
<dbReference type="Proteomes" id="UP000044841">
    <property type="component" value="Unassembled WGS sequence"/>
</dbReference>
<accession>A0A0K6GA87</accession>
<dbReference type="GO" id="GO:0005739">
    <property type="term" value="C:mitochondrion"/>
    <property type="evidence" value="ECO:0007669"/>
    <property type="project" value="UniProtKB-SubCell"/>
</dbReference>
<keyword evidence="4 10" id="KW-0347">Helicase</keyword>
<dbReference type="GO" id="GO:0016887">
    <property type="term" value="F:ATP hydrolysis activity"/>
    <property type="evidence" value="ECO:0007669"/>
    <property type="project" value="RHEA"/>
</dbReference>
<evidence type="ECO:0000256" key="4">
    <source>
        <dbReference type="ARBA" id="ARBA00022806"/>
    </source>
</evidence>
<sequence>MLYSRNNLKALGHFNLGTRQTFRISYLTQRNLAVKATSKRIASLNEIINEDGKRIPLTEEQRFIYNKAINGKASFFFTGSAGTGKSILLAEIIRRLRAIVGDPAKLQVTASTGIAALNIGGITLHSFAGIGLGDLPLRDLLGKIRDSKSAHDRWLKTEILVIDEISMVSGKLFDLIDTIGRKIRKNKEPFGGIKLVVSGDFFQLPPVSEKYSIHNRLELEPQFAFEANCWEATFPHTYKLTRVFRQTDTAFVRLLNNLRHGTLTDDAIKVLNGLDRPIKCNDGILPTEIYPLRHSAQEANLRHLAKLKTSQHNFKSVDKPGTDRYGFPVRISEAEAMLEKRAPKILTLQVGAQVMCTHNSSNTNLVNGSIGRIIDFISSQQASDEGYPIARGTYAMAAKGARRSSPLQKQFKSAQQWPLVKFVGSGKVLVPPVDFTLDNGVGGMRACRRQIPLILAWALTVHKAQGQTIDRVRVDLAKTFAPGQAYVAISRCKSLEGLQLLNFSPSSVIVSKKVIDWDNNLIVAPIAKESLDIL</sequence>
<dbReference type="HAMAP" id="MF_03176">
    <property type="entry name" value="PIF1"/>
    <property type="match status" value="1"/>
</dbReference>
<dbReference type="GO" id="GO:0005634">
    <property type="term" value="C:nucleus"/>
    <property type="evidence" value="ECO:0007669"/>
    <property type="project" value="UniProtKB-SubCell"/>
</dbReference>
<keyword evidence="8 10" id="KW-0413">Isomerase</keyword>
<comment type="catalytic activity">
    <reaction evidence="10">
        <text>ATP + H2O = ADP + phosphate + H(+)</text>
        <dbReference type="Rhea" id="RHEA:13065"/>
        <dbReference type="ChEBI" id="CHEBI:15377"/>
        <dbReference type="ChEBI" id="CHEBI:15378"/>
        <dbReference type="ChEBI" id="CHEBI:30616"/>
        <dbReference type="ChEBI" id="CHEBI:43474"/>
        <dbReference type="ChEBI" id="CHEBI:456216"/>
        <dbReference type="EC" id="5.6.2.3"/>
    </reaction>
</comment>
<protein>
    <recommendedName>
        <fullName evidence="10">ATP-dependent DNA helicase PIF1</fullName>
        <ecNumber evidence="10">5.6.2.3</ecNumber>
    </recommendedName>
    <alternativeName>
        <fullName evidence="10">DNA 5'-3' helicase PIF1</fullName>
    </alternativeName>
    <alternativeName>
        <fullName evidence="10">DNA repair and recombination helicase PIF1</fullName>
    </alternativeName>
</protein>
<keyword evidence="1 10" id="KW-0547">Nucleotide-binding</keyword>
<keyword evidence="9 10" id="KW-0539">Nucleus</keyword>
<evidence type="ECO:0000256" key="8">
    <source>
        <dbReference type="ARBA" id="ARBA00023235"/>
    </source>
</evidence>
<dbReference type="GO" id="GO:0006281">
    <property type="term" value="P:DNA repair"/>
    <property type="evidence" value="ECO:0007669"/>
    <property type="project" value="UniProtKB-UniRule"/>
</dbReference>
<evidence type="ECO:0000313" key="12">
    <source>
        <dbReference type="EMBL" id="CUA75518.1"/>
    </source>
</evidence>
<evidence type="ECO:0000259" key="11">
    <source>
        <dbReference type="Pfam" id="PF05970"/>
    </source>
</evidence>
<dbReference type="Pfam" id="PF05970">
    <property type="entry name" value="PIF1"/>
    <property type="match status" value="1"/>
</dbReference>